<accession>A0A6G0TKW5</accession>
<evidence type="ECO:0000313" key="2">
    <source>
        <dbReference type="Proteomes" id="UP000475862"/>
    </source>
</evidence>
<keyword evidence="2" id="KW-1185">Reference proteome</keyword>
<dbReference type="AlphaFoldDB" id="A0A6G0TKW5"/>
<dbReference type="Proteomes" id="UP000475862">
    <property type="component" value="Unassembled WGS sequence"/>
</dbReference>
<name>A0A6G0TKW5_APHGL</name>
<protein>
    <submittedName>
        <fullName evidence="1">Uncharacterized protein</fullName>
    </submittedName>
</protein>
<evidence type="ECO:0000313" key="1">
    <source>
        <dbReference type="EMBL" id="KAE9533584.1"/>
    </source>
</evidence>
<comment type="caution">
    <text evidence="1">The sequence shown here is derived from an EMBL/GenBank/DDBJ whole genome shotgun (WGS) entry which is preliminary data.</text>
</comment>
<organism evidence="1 2">
    <name type="scientific">Aphis glycines</name>
    <name type="common">Soybean aphid</name>
    <dbReference type="NCBI Taxonomy" id="307491"/>
    <lineage>
        <taxon>Eukaryota</taxon>
        <taxon>Metazoa</taxon>
        <taxon>Ecdysozoa</taxon>
        <taxon>Arthropoda</taxon>
        <taxon>Hexapoda</taxon>
        <taxon>Insecta</taxon>
        <taxon>Pterygota</taxon>
        <taxon>Neoptera</taxon>
        <taxon>Paraneoptera</taxon>
        <taxon>Hemiptera</taxon>
        <taxon>Sternorrhyncha</taxon>
        <taxon>Aphidomorpha</taxon>
        <taxon>Aphidoidea</taxon>
        <taxon>Aphididae</taxon>
        <taxon>Aphidini</taxon>
        <taxon>Aphis</taxon>
        <taxon>Aphis</taxon>
    </lineage>
</organism>
<proteinExistence type="predicted"/>
<dbReference type="EMBL" id="VYZN01000034">
    <property type="protein sequence ID" value="KAE9533584.1"/>
    <property type="molecule type" value="Genomic_DNA"/>
</dbReference>
<gene>
    <name evidence="1" type="ORF">AGLY_009222</name>
</gene>
<reference evidence="1 2" key="1">
    <citation type="submission" date="2019-08" db="EMBL/GenBank/DDBJ databases">
        <title>The genome of the soybean aphid Biotype 1, its phylome, world population structure and adaptation to the North American continent.</title>
        <authorList>
            <person name="Giordano R."/>
            <person name="Donthu R.K."/>
            <person name="Hernandez A.G."/>
            <person name="Wright C.L."/>
            <person name="Zimin A.V."/>
        </authorList>
    </citation>
    <scope>NUCLEOTIDE SEQUENCE [LARGE SCALE GENOMIC DNA]</scope>
    <source>
        <tissue evidence="1">Whole aphids</tissue>
    </source>
</reference>
<sequence>MSRDAHESQYASSDNKPTVNIIKWLAEILVQRQVVFIVLTSYVEHIWTRSSTSSISTTVLVRTITITVIIECDNLFSIICHISETIIWIQDTAITLRLQTVDDNVPTPTSYVSLILNNEISINLHRLDKTILSNFRINLCIVTQKHYIIALKFITGKDVYELETNNYIHVTSNIIVTHSSHTHHNPILFSSNQIIILHIELSEVPNDKRISLKILVNSIHQNIKYL</sequence>